<reference evidence="2 3" key="1">
    <citation type="journal article" date="2015" name="Mol. Biochem. Parasitol.">
        <title>Identification of polymorphic genes for use in assemblage B genotyping assays through comparative genomics of multiple assemblage B Giardia duodenalis isolates.</title>
        <authorList>
            <person name="Wielinga C."/>
            <person name="Thompson R.C."/>
            <person name="Monis P."/>
            <person name="Ryan U."/>
        </authorList>
    </citation>
    <scope>NUCLEOTIDE SEQUENCE [LARGE SCALE GENOMIC DNA]</scope>
    <source>
        <strain evidence="2 3">BAH15c1</strain>
    </source>
</reference>
<evidence type="ECO:0000256" key="1">
    <source>
        <dbReference type="SAM" id="MobiDB-lite"/>
    </source>
</evidence>
<feature type="region of interest" description="Disordered" evidence="1">
    <location>
        <begin position="1"/>
        <end position="104"/>
    </location>
</feature>
<dbReference type="AlphaFoldDB" id="A0A132P012"/>
<sequence length="487" mass="55107">MPAKERNPSPTTRVRAASGPKNQATEETTARASSKPKQVRQEKPANVTPKRPDTDRRASRNQPREPSPTHAERSASGRNHRTAPTGSQRANNDKHAPSPKIDNETLLAYKAMRVPSDEQGQFDMISRMQLEIKRLARELDETRAQKVTIEAGKNDLIAENTNMKRELSDILSNQKYKNHTIKKLEREIIELKARLETERSSFIVRLAENNSKSNTPGSKVSNYSPRRHSPKSSANGSPKGPICDKCKEKLRSGQYPAGSVPLRAEDGSLEPQEYRIPDLYLKEDSPRPESQDFQIAAPNVLVSTEKDNQSWKKELDHLQKENEALRGELEALTAIQNDGHSQLDVIQKMNDDLDRVLEERSALQQDVAYWKAQCELANAQNAKRDADQNIETCTKEELFACQALNAEYEKKLAATSERLRLSEEQLKPYLESKNREKALIETIASLRAQLQDMTKRLLSYEQNKSPKSARARSTENLKKPNKPSSKK</sequence>
<comment type="caution">
    <text evidence="2">The sequence shown here is derived from an EMBL/GenBank/DDBJ whole genome shotgun (WGS) entry which is preliminary data.</text>
</comment>
<accession>A0A132P012</accession>
<evidence type="ECO:0000313" key="2">
    <source>
        <dbReference type="EMBL" id="KWX15669.1"/>
    </source>
</evidence>
<dbReference type="EMBL" id="JXTI01000004">
    <property type="protein sequence ID" value="KWX15669.1"/>
    <property type="molecule type" value="Genomic_DNA"/>
</dbReference>
<proteinExistence type="predicted"/>
<dbReference type="Proteomes" id="UP000070089">
    <property type="component" value="Unassembled WGS sequence"/>
</dbReference>
<feature type="compositionally biased region" description="Polar residues" evidence="1">
    <location>
        <begin position="209"/>
        <end position="224"/>
    </location>
</feature>
<dbReference type="VEuPathDB" id="GiardiaDB:QR46_0251"/>
<feature type="region of interest" description="Disordered" evidence="1">
    <location>
        <begin position="459"/>
        <end position="487"/>
    </location>
</feature>
<gene>
    <name evidence="2" type="ORF">QR46_0251</name>
</gene>
<dbReference type="OrthoDB" id="10252232at2759"/>
<evidence type="ECO:0000313" key="3">
    <source>
        <dbReference type="Proteomes" id="UP000070089"/>
    </source>
</evidence>
<feature type="compositionally biased region" description="Polar residues" evidence="1">
    <location>
        <begin position="20"/>
        <end position="36"/>
    </location>
</feature>
<organism evidence="2 3">
    <name type="scientific">Giardia duodenalis assemblage B</name>
    <dbReference type="NCBI Taxonomy" id="1394984"/>
    <lineage>
        <taxon>Eukaryota</taxon>
        <taxon>Metamonada</taxon>
        <taxon>Diplomonadida</taxon>
        <taxon>Hexamitidae</taxon>
        <taxon>Giardiinae</taxon>
        <taxon>Giardia</taxon>
    </lineage>
</organism>
<protein>
    <submittedName>
        <fullName evidence="2">Uncharacterized protein</fullName>
    </submittedName>
</protein>
<feature type="region of interest" description="Disordered" evidence="1">
    <location>
        <begin position="209"/>
        <end position="246"/>
    </location>
</feature>
<name>A0A132P012_GIAIN</name>